<comment type="similarity">
    <text evidence="7">Belongs to the binding-protein-dependent transport system permease family.</text>
</comment>
<dbReference type="Proteomes" id="UP000321617">
    <property type="component" value="Unassembled WGS sequence"/>
</dbReference>
<evidence type="ECO:0000256" key="6">
    <source>
        <dbReference type="ARBA" id="ARBA00023136"/>
    </source>
</evidence>
<feature type="domain" description="ABC transmembrane type-1" evidence="8">
    <location>
        <begin position="230"/>
        <end position="442"/>
    </location>
</feature>
<dbReference type="EMBL" id="VLLL01000009">
    <property type="protein sequence ID" value="TWJ07944.1"/>
    <property type="molecule type" value="Genomic_DNA"/>
</dbReference>
<dbReference type="OrthoDB" id="3810889at2"/>
<evidence type="ECO:0000313" key="9">
    <source>
        <dbReference type="EMBL" id="TWJ07944.1"/>
    </source>
</evidence>
<feature type="transmembrane region" description="Helical" evidence="7">
    <location>
        <begin position="168"/>
        <end position="187"/>
    </location>
</feature>
<dbReference type="Pfam" id="PF00528">
    <property type="entry name" value="BPD_transp_1"/>
    <property type="match status" value="1"/>
</dbReference>
<feature type="transmembrane region" description="Helical" evidence="7">
    <location>
        <begin position="268"/>
        <end position="288"/>
    </location>
</feature>
<protein>
    <submittedName>
        <fullName evidence="9">sn-glycerol 3-phosphate transport system permease protein</fullName>
    </submittedName>
</protein>
<name>A0A562UQR5_9ACTN</name>
<dbReference type="CDD" id="cd06261">
    <property type="entry name" value="TM_PBP2"/>
    <property type="match status" value="1"/>
</dbReference>
<evidence type="ECO:0000256" key="2">
    <source>
        <dbReference type="ARBA" id="ARBA00022448"/>
    </source>
</evidence>
<keyword evidence="5 7" id="KW-1133">Transmembrane helix</keyword>
<feature type="transmembrane region" description="Helical" evidence="7">
    <location>
        <begin position="232"/>
        <end position="256"/>
    </location>
</feature>
<dbReference type="PROSITE" id="PS50928">
    <property type="entry name" value="ABC_TM1"/>
    <property type="match status" value="1"/>
</dbReference>
<dbReference type="GO" id="GO:0005886">
    <property type="term" value="C:plasma membrane"/>
    <property type="evidence" value="ECO:0007669"/>
    <property type="project" value="UniProtKB-SubCell"/>
</dbReference>
<dbReference type="InterPro" id="IPR051393">
    <property type="entry name" value="ABC_transporter_permease"/>
</dbReference>
<keyword evidence="3" id="KW-1003">Cell membrane</keyword>
<keyword evidence="2 7" id="KW-0813">Transport</keyword>
<evidence type="ECO:0000256" key="5">
    <source>
        <dbReference type="ARBA" id="ARBA00022989"/>
    </source>
</evidence>
<feature type="transmembrane region" description="Helical" evidence="7">
    <location>
        <begin position="366"/>
        <end position="388"/>
    </location>
</feature>
<evidence type="ECO:0000259" key="8">
    <source>
        <dbReference type="PROSITE" id="PS50928"/>
    </source>
</evidence>
<reference evidence="9 10" key="1">
    <citation type="journal article" date="2013" name="Stand. Genomic Sci.">
        <title>Genomic Encyclopedia of Type Strains, Phase I: The one thousand microbial genomes (KMG-I) project.</title>
        <authorList>
            <person name="Kyrpides N.C."/>
            <person name="Woyke T."/>
            <person name="Eisen J.A."/>
            <person name="Garrity G."/>
            <person name="Lilburn T.G."/>
            <person name="Beck B.J."/>
            <person name="Whitman W.B."/>
            <person name="Hugenholtz P."/>
            <person name="Klenk H.P."/>
        </authorList>
    </citation>
    <scope>NUCLEOTIDE SEQUENCE [LARGE SCALE GENOMIC DNA]</scope>
    <source>
        <strain evidence="9 10">DSM 45044</strain>
    </source>
</reference>
<gene>
    <name evidence="9" type="ORF">LX16_4727</name>
</gene>
<comment type="subcellular location">
    <subcellularLocation>
        <location evidence="1 7">Cell membrane</location>
        <topology evidence="1 7">Multi-pass membrane protein</topology>
    </subcellularLocation>
</comment>
<sequence>MLPLFAMTAVAGALVGRAVWRSAGLSGRAGALIVAPAGLLGPLITMVPLESCTFEPERGLMDNAVGTVAFAGGAAVAIAAVAWIGRALSSPGGLGNLDSGGDSGTYRHRPLMPWLLLVPTLTILAVFLYWPLVETFRLSTHLVRRGAPREPFVCVDNYTALLGPSLEWWFVVPAAALLVAAVAAHVARRHARPGLDDTANRLARLRGALVVLTVVAATASVFGPGYRPVFVTTLILTSGTVLIGLAVGLGIALLVSQPIRGRSIYRTLLVWPYAISPPIAGILFFVIFDPLTGIAGHIWETLTPWEMPNYRTDATLARVVVIVASIWKTLGFTILFYIAGLQNVSTQMLEAAQMDGANAWQRFRHFILPSLTPITFFLIVTNVTYAFFQVFGTIAYLTGGGPSGATTDAMTSIIEVSTGNIGDGAAGSLVLFAMVLAVTAWQFRATGRRVHYGA</sequence>
<accession>A0A562UQR5</accession>
<dbReference type="GO" id="GO:0055085">
    <property type="term" value="P:transmembrane transport"/>
    <property type="evidence" value="ECO:0007669"/>
    <property type="project" value="InterPro"/>
</dbReference>
<dbReference type="SUPFAM" id="SSF161098">
    <property type="entry name" value="MetI-like"/>
    <property type="match status" value="1"/>
</dbReference>
<dbReference type="PANTHER" id="PTHR30193">
    <property type="entry name" value="ABC TRANSPORTER PERMEASE PROTEIN"/>
    <property type="match status" value="1"/>
</dbReference>
<evidence type="ECO:0000256" key="1">
    <source>
        <dbReference type="ARBA" id="ARBA00004651"/>
    </source>
</evidence>
<keyword evidence="10" id="KW-1185">Reference proteome</keyword>
<keyword evidence="4 7" id="KW-0812">Transmembrane</keyword>
<feature type="transmembrane region" description="Helical" evidence="7">
    <location>
        <begin position="316"/>
        <end position="339"/>
    </location>
</feature>
<evidence type="ECO:0000256" key="4">
    <source>
        <dbReference type="ARBA" id="ARBA00022692"/>
    </source>
</evidence>
<dbReference type="InterPro" id="IPR035906">
    <property type="entry name" value="MetI-like_sf"/>
</dbReference>
<keyword evidence="6 7" id="KW-0472">Membrane</keyword>
<dbReference type="InterPro" id="IPR000515">
    <property type="entry name" value="MetI-like"/>
</dbReference>
<dbReference type="AlphaFoldDB" id="A0A562UQR5"/>
<dbReference type="PANTHER" id="PTHR30193:SF37">
    <property type="entry name" value="INNER MEMBRANE ABC TRANSPORTER PERMEASE PROTEIN YCJO"/>
    <property type="match status" value="1"/>
</dbReference>
<evidence type="ECO:0000256" key="7">
    <source>
        <dbReference type="RuleBase" id="RU363032"/>
    </source>
</evidence>
<evidence type="ECO:0000256" key="3">
    <source>
        <dbReference type="ARBA" id="ARBA00022475"/>
    </source>
</evidence>
<feature type="transmembrane region" description="Helical" evidence="7">
    <location>
        <begin position="208"/>
        <end position="226"/>
    </location>
</feature>
<dbReference type="RefSeq" id="WP_147143344.1">
    <property type="nucleotide sequence ID" value="NZ_BAABIJ010000005.1"/>
</dbReference>
<feature type="transmembrane region" description="Helical" evidence="7">
    <location>
        <begin position="64"/>
        <end position="84"/>
    </location>
</feature>
<proteinExistence type="inferred from homology"/>
<dbReference type="Gene3D" id="1.10.3720.10">
    <property type="entry name" value="MetI-like"/>
    <property type="match status" value="1"/>
</dbReference>
<feature type="transmembrane region" description="Helical" evidence="7">
    <location>
        <begin position="425"/>
        <end position="443"/>
    </location>
</feature>
<evidence type="ECO:0000313" key="10">
    <source>
        <dbReference type="Proteomes" id="UP000321617"/>
    </source>
</evidence>
<organism evidence="9 10">
    <name type="scientific">Stackebrandtia albiflava</name>
    <dbReference type="NCBI Taxonomy" id="406432"/>
    <lineage>
        <taxon>Bacteria</taxon>
        <taxon>Bacillati</taxon>
        <taxon>Actinomycetota</taxon>
        <taxon>Actinomycetes</taxon>
        <taxon>Glycomycetales</taxon>
        <taxon>Glycomycetaceae</taxon>
        <taxon>Stackebrandtia</taxon>
    </lineage>
</organism>
<comment type="caution">
    <text evidence="9">The sequence shown here is derived from an EMBL/GenBank/DDBJ whole genome shotgun (WGS) entry which is preliminary data.</text>
</comment>
<feature type="transmembrane region" description="Helical" evidence="7">
    <location>
        <begin position="114"/>
        <end position="132"/>
    </location>
</feature>